<dbReference type="InterPro" id="IPR056609">
    <property type="entry name" value="Elapor1-like_3rd"/>
</dbReference>
<evidence type="ECO:0000259" key="3">
    <source>
        <dbReference type="Pfam" id="PF23032"/>
    </source>
</evidence>
<protein>
    <recommendedName>
        <fullName evidence="8">Tyrosine-protein kinase ephrin type A/B receptor-like domain-containing protein</fullName>
    </recommendedName>
</protein>
<evidence type="ECO:0000259" key="2">
    <source>
        <dbReference type="Pfam" id="PF23031"/>
    </source>
</evidence>
<feature type="transmembrane region" description="Helical" evidence="1">
    <location>
        <begin position="859"/>
        <end position="879"/>
    </location>
</feature>
<feature type="domain" description="Elapor1/2 galactose binding" evidence="2">
    <location>
        <begin position="384"/>
        <end position="524"/>
    </location>
</feature>
<feature type="domain" description="Elapor1/2 TNF receptor-like" evidence="5">
    <location>
        <begin position="312"/>
        <end position="351"/>
    </location>
</feature>
<keyword evidence="1" id="KW-0812">Transmembrane</keyword>
<organism evidence="6 7">
    <name type="scientific">Caenorhabditis japonica</name>
    <dbReference type="NCBI Taxonomy" id="281687"/>
    <lineage>
        <taxon>Eukaryota</taxon>
        <taxon>Metazoa</taxon>
        <taxon>Ecdysozoa</taxon>
        <taxon>Nematoda</taxon>
        <taxon>Chromadorea</taxon>
        <taxon>Rhabditida</taxon>
        <taxon>Rhabditina</taxon>
        <taxon>Rhabditomorpha</taxon>
        <taxon>Rhabditoidea</taxon>
        <taxon>Rhabditidae</taxon>
        <taxon>Peloderinae</taxon>
        <taxon>Caenorhabditis</taxon>
    </lineage>
</organism>
<dbReference type="Pfam" id="PF23091">
    <property type="entry name" value="TNFR_ELAPOR1_6th"/>
    <property type="match status" value="1"/>
</dbReference>
<dbReference type="InterPro" id="IPR056608">
    <property type="entry name" value="Elapor1/2_GBD"/>
</dbReference>
<dbReference type="SMART" id="SM01411">
    <property type="entry name" value="Ephrin_rec_like"/>
    <property type="match status" value="3"/>
</dbReference>
<dbReference type="PANTHER" id="PTHR22727">
    <property type="entry name" value="PROTEIN CBG13728"/>
    <property type="match status" value="1"/>
</dbReference>
<dbReference type="Pfam" id="PF23087">
    <property type="entry name" value="MRH_ELAPOR1_9th"/>
    <property type="match status" value="1"/>
</dbReference>
<feature type="domain" description="Elapor1-like galactose binding" evidence="3">
    <location>
        <begin position="36"/>
        <end position="203"/>
    </location>
</feature>
<evidence type="ECO:0000313" key="6">
    <source>
        <dbReference type="EnsemblMetazoa" id="CJA15165.1"/>
    </source>
</evidence>
<evidence type="ECO:0000256" key="1">
    <source>
        <dbReference type="SAM" id="Phobius"/>
    </source>
</evidence>
<feature type="domain" description="Elapor1/2 mannose 6-phosphate receptor homology" evidence="4">
    <location>
        <begin position="616"/>
        <end position="809"/>
    </location>
</feature>
<dbReference type="InterPro" id="IPR039181">
    <property type="entry name" value="Elapor1/2"/>
</dbReference>
<evidence type="ECO:0000313" key="7">
    <source>
        <dbReference type="Proteomes" id="UP000005237"/>
    </source>
</evidence>
<accession>A0A8R1HZA5</accession>
<evidence type="ECO:0000259" key="5">
    <source>
        <dbReference type="Pfam" id="PF23091"/>
    </source>
</evidence>
<dbReference type="AlphaFoldDB" id="A0A8R1HZA5"/>
<dbReference type="PANTHER" id="PTHR22727:SF15">
    <property type="entry name" value="MRH DOMAIN-CONTAINING PROTEIN"/>
    <property type="match status" value="1"/>
</dbReference>
<dbReference type="InterPro" id="IPR056607">
    <property type="entry name" value="Elapor1/2_MRH"/>
</dbReference>
<keyword evidence="1" id="KW-1133">Transmembrane helix</keyword>
<reference evidence="6" key="2">
    <citation type="submission" date="2022-06" db="UniProtKB">
        <authorList>
            <consortium name="EnsemblMetazoa"/>
        </authorList>
    </citation>
    <scope>IDENTIFICATION</scope>
    <source>
        <strain evidence="6">DF5081</strain>
    </source>
</reference>
<sequence length="957" mass="105398">MSCDRAPFSCEPGHYLEMDSQHCRPCNPGFFSLGGGIRYEEFITLPAGFSVENADSSMDSQYSSGAAKPEECPKEAGWIVKDGELIYIPTPCVSKLSFSANLVRPGSVEFTYRMPRNNRALSMQVDIRNEQCQSYNDLAKSMFLKYTKKEREPEEERNGEWRKRKIELKSGANVISWIISNNLGYQTSNQPIHFDRIDVLGLAFTRQCTACPPGTSSPAGSAECLPCEPGFFSSKGSAKCGKCPESQYSGYKAEKCIDRPPCRPSDYYPVREPCTNGSSRSVYKKVLPTVCRDDLPSSTKLPPPSPWKPCPKCNPGMEKNKLGVCEFCKKDYFSDGNACARCPVDTVPNYGLQYQNWDIMPPKLTTRCEYISEDVSNTCNIGDSWIPSGDSLISAPSMELGIAFELILSIDEGFWNPLAPKPSKTMKVPVAQVTIVFEMSCGSPSCVLYFIEDVAAGLGAGAKESFYRFLAAFNGTNSKRVWSHTITKNTPARFMVAFLRSGVSSGEDRISDEARIYSINVTNVGHRGGQGGGASECLACPHSTGGETCVPCLAGNYMHETTRMCVSCPTNTIVNASSSRVGVESCVPCGQGLTSKDGVTCSAMGKVQLKSEKEKDAFTYDFSPFVGRSWNISGVRVFSREGSAYYHFFTIALFPPNIKCEEQFDNFDMIGIMDQDKENIEGLACRMTALPTASSNRSKTAYVTPLLLAGRLDAISLNRTHGNASLSDQVLEYDSHDNTSLPLDVFFWFDRISTISGACPHGNQLVVVARCQPNKKQIDMRLPRNCPDGTCDGCLFVVIMETAQACPVCEAMDYETINGECVNGKQTIHSIPKKHCVITGAASQTKQVACSAFTAFQRAILTLLILSMIVLTIGFVFICRKNRRLEYKYTRLIESHTGELPAVETCGLDEDEDDDELQDRVIFSKGRKSAPSTNSRTTLRDHRENDNAAFISLDSED</sequence>
<name>A0A8R1HZA5_CAEJA</name>
<evidence type="ECO:0000259" key="4">
    <source>
        <dbReference type="Pfam" id="PF23087"/>
    </source>
</evidence>
<dbReference type="SUPFAM" id="SSF57184">
    <property type="entry name" value="Growth factor receptor domain"/>
    <property type="match status" value="2"/>
</dbReference>
<proteinExistence type="predicted"/>
<reference evidence="7" key="1">
    <citation type="submission" date="2010-08" db="EMBL/GenBank/DDBJ databases">
        <authorList>
            <consortium name="Caenorhabditis japonica Sequencing Consortium"/>
            <person name="Wilson R.K."/>
        </authorList>
    </citation>
    <scope>NUCLEOTIDE SEQUENCE [LARGE SCALE GENOMIC DNA]</scope>
    <source>
        <strain evidence="7">DF5081</strain>
    </source>
</reference>
<dbReference type="Proteomes" id="UP000005237">
    <property type="component" value="Unassembled WGS sequence"/>
</dbReference>
<dbReference type="Pfam" id="PF23032">
    <property type="entry name" value="GBD_ELAPOR1-like_3rd"/>
    <property type="match status" value="1"/>
</dbReference>
<keyword evidence="7" id="KW-1185">Reference proteome</keyword>
<dbReference type="Pfam" id="PF23031">
    <property type="entry name" value="GBD_ELAPOR1"/>
    <property type="match status" value="1"/>
</dbReference>
<dbReference type="EnsemblMetazoa" id="CJA15165.1">
    <property type="protein sequence ID" value="CJA15165.1"/>
    <property type="gene ID" value="WBGene00134369"/>
</dbReference>
<dbReference type="InterPro" id="IPR056610">
    <property type="entry name" value="Elapor1/2_TNFR-like"/>
</dbReference>
<dbReference type="InterPro" id="IPR009030">
    <property type="entry name" value="Growth_fac_rcpt_cys_sf"/>
</dbReference>
<dbReference type="GO" id="GO:0016020">
    <property type="term" value="C:membrane"/>
    <property type="evidence" value="ECO:0007669"/>
    <property type="project" value="TreeGrafter"/>
</dbReference>
<keyword evidence="1" id="KW-0472">Membrane</keyword>
<evidence type="ECO:0008006" key="8">
    <source>
        <dbReference type="Google" id="ProtNLM"/>
    </source>
</evidence>